<evidence type="ECO:0000313" key="9">
    <source>
        <dbReference type="EMBL" id="GAA3999762.1"/>
    </source>
</evidence>
<name>A0ABP7RMX5_9SPHN</name>
<evidence type="ECO:0000256" key="2">
    <source>
        <dbReference type="ARBA" id="ARBA00022475"/>
    </source>
</evidence>
<dbReference type="PROSITE" id="PS51257">
    <property type="entry name" value="PROKAR_LIPOPROTEIN"/>
    <property type="match status" value="1"/>
</dbReference>
<evidence type="ECO:0000256" key="1">
    <source>
        <dbReference type="ARBA" id="ARBA00004651"/>
    </source>
</evidence>
<feature type="transmembrane region" description="Helical" evidence="6">
    <location>
        <begin position="701"/>
        <end position="723"/>
    </location>
</feature>
<dbReference type="PANTHER" id="PTHR30287">
    <property type="entry name" value="MEMBRANE COMPONENT OF PREDICTED ABC SUPERFAMILY METABOLITE UPTAKE TRANSPORTER"/>
    <property type="match status" value="1"/>
</dbReference>
<dbReference type="RefSeq" id="WP_344708800.1">
    <property type="nucleotide sequence ID" value="NZ_BAAAZD010000001.1"/>
</dbReference>
<feature type="transmembrane region" description="Helical" evidence="6">
    <location>
        <begin position="247"/>
        <end position="270"/>
    </location>
</feature>
<dbReference type="Proteomes" id="UP001501310">
    <property type="component" value="Unassembled WGS sequence"/>
</dbReference>
<dbReference type="InterPro" id="IPR003838">
    <property type="entry name" value="ABC3_permease_C"/>
</dbReference>
<evidence type="ECO:0000256" key="6">
    <source>
        <dbReference type="SAM" id="Phobius"/>
    </source>
</evidence>
<accession>A0ABP7RMX5</accession>
<keyword evidence="3 6" id="KW-0812">Transmembrane</keyword>
<sequence>MSAGLKLGRRDLAQGIGGLWLLLACLAIAVAGLAAVTSLSSAIASTIDGQARELLGGDLALSVAQRSATPEERAAIARLGTVRESVTLRSTAQIGAQTALVDLSGIDQGWPAAGKITLVSGRLPASPTDAAIGRELAERYSLGIGAPIRIGYADFRVSGIIDKLPAPSGFALAPPVLVSRPGLDATRLVQPGSLYTSSYRLALPAGASPQALGKAFQQRFPEGGWRVTDKGEAAAGIRRFTERTGQMLLLIALGALGIGSIGIASAAGAFAASRRATIAILKVHGARTRDLALMLGTSVTILALVAILLGTLAGATVPAIVGQAAADVLPVAPDPMPQWAALARSALFGLLVTLAAAWVPLAKAVRARPAAVLRGDVDDARTDRRDLIVPLLAAAAVAALAILTSGSALVTAVTIAGGIALAFLFAGAGKLLALAARRFGARGGPITRLGLAALHRPGAATVRLSVALGLGLALLVALAGIGGSVRAELSGNIPAKAPALFMLDIPAAEEARFRSLAATQLPGADLRLVPSLRGPVTALNGQPVSALKAIPEGAWILRGDRGLTFARDLPEGNQVVEGRWWPANYSGPPLVSLDIEAARALKLKVGDTITVAVLGSPIKARIASFRSIDWRSLGFNFAIIFAPGTLEQAPYTLMATVSPTKGASTLGFERALAADLPMVSTIRVSDVVTQVNTILEGLDNAIRLATLVAIVIGITVLAGAVAATRRTRTRESVLLKLVGATRGQVLTAQGIEFAAMSGGIVTLAFLTGTAAAWGVVTRLFELPFKPDWPSLIALPLAGMVVAILTALAAAWPALRARPAAALRAV</sequence>
<comment type="subcellular location">
    <subcellularLocation>
        <location evidence="1">Cell membrane</location>
        <topology evidence="1">Multi-pass membrane protein</topology>
    </subcellularLocation>
</comment>
<comment type="caution">
    <text evidence="9">The sequence shown here is derived from an EMBL/GenBank/DDBJ whole genome shotgun (WGS) entry which is preliminary data.</text>
</comment>
<gene>
    <name evidence="9" type="ORF">GCM10022211_07280</name>
</gene>
<feature type="transmembrane region" description="Helical" evidence="6">
    <location>
        <begin position="464"/>
        <end position="485"/>
    </location>
</feature>
<evidence type="ECO:0000259" key="7">
    <source>
        <dbReference type="Pfam" id="PF02687"/>
    </source>
</evidence>
<dbReference type="InterPro" id="IPR025857">
    <property type="entry name" value="MacB_PCD"/>
</dbReference>
<evidence type="ECO:0000256" key="3">
    <source>
        <dbReference type="ARBA" id="ARBA00022692"/>
    </source>
</evidence>
<feature type="domain" description="ABC3 transporter permease C-terminal" evidence="7">
    <location>
        <begin position="250"/>
        <end position="367"/>
    </location>
</feature>
<evidence type="ECO:0000256" key="4">
    <source>
        <dbReference type="ARBA" id="ARBA00022989"/>
    </source>
</evidence>
<evidence type="ECO:0000259" key="8">
    <source>
        <dbReference type="Pfam" id="PF12704"/>
    </source>
</evidence>
<keyword evidence="4 6" id="KW-1133">Transmembrane helix</keyword>
<evidence type="ECO:0000256" key="5">
    <source>
        <dbReference type="ARBA" id="ARBA00023136"/>
    </source>
</evidence>
<organism evidence="9 10">
    <name type="scientific">Sphingomonas humi</name>
    <dbReference type="NCBI Taxonomy" id="335630"/>
    <lineage>
        <taxon>Bacteria</taxon>
        <taxon>Pseudomonadati</taxon>
        <taxon>Pseudomonadota</taxon>
        <taxon>Alphaproteobacteria</taxon>
        <taxon>Sphingomonadales</taxon>
        <taxon>Sphingomonadaceae</taxon>
        <taxon>Sphingomonas</taxon>
    </lineage>
</organism>
<reference evidence="10" key="1">
    <citation type="journal article" date="2019" name="Int. J. Syst. Evol. Microbiol.">
        <title>The Global Catalogue of Microorganisms (GCM) 10K type strain sequencing project: providing services to taxonomists for standard genome sequencing and annotation.</title>
        <authorList>
            <consortium name="The Broad Institute Genomics Platform"/>
            <consortium name="The Broad Institute Genome Sequencing Center for Infectious Disease"/>
            <person name="Wu L."/>
            <person name="Ma J."/>
        </authorList>
    </citation>
    <scope>NUCLEOTIDE SEQUENCE [LARGE SCALE GENOMIC DNA]</scope>
    <source>
        <strain evidence="10">JCM 16603</strain>
    </source>
</reference>
<evidence type="ECO:0000313" key="10">
    <source>
        <dbReference type="Proteomes" id="UP001501310"/>
    </source>
</evidence>
<feature type="transmembrane region" description="Helical" evidence="6">
    <location>
        <begin position="753"/>
        <end position="776"/>
    </location>
</feature>
<feature type="transmembrane region" description="Helical" evidence="6">
    <location>
        <begin position="409"/>
        <end position="433"/>
    </location>
</feature>
<dbReference type="InterPro" id="IPR038766">
    <property type="entry name" value="Membrane_comp_ABC_pdt"/>
</dbReference>
<feature type="transmembrane region" description="Helical" evidence="6">
    <location>
        <begin position="12"/>
        <end position="36"/>
    </location>
</feature>
<feature type="domain" description="ABC3 transporter permease C-terminal" evidence="7">
    <location>
        <begin position="705"/>
        <end position="816"/>
    </location>
</feature>
<dbReference type="Pfam" id="PF02687">
    <property type="entry name" value="FtsX"/>
    <property type="match status" value="2"/>
</dbReference>
<dbReference type="EMBL" id="BAAAZD010000001">
    <property type="protein sequence ID" value="GAA3999762.1"/>
    <property type="molecule type" value="Genomic_DNA"/>
</dbReference>
<feature type="domain" description="MacB-like periplasmic core" evidence="8">
    <location>
        <begin position="21"/>
        <end position="217"/>
    </location>
</feature>
<feature type="transmembrane region" description="Helical" evidence="6">
    <location>
        <begin position="341"/>
        <end position="365"/>
    </location>
</feature>
<feature type="transmembrane region" description="Helical" evidence="6">
    <location>
        <begin position="291"/>
        <end position="321"/>
    </location>
</feature>
<feature type="transmembrane region" description="Helical" evidence="6">
    <location>
        <begin position="386"/>
        <end position="403"/>
    </location>
</feature>
<keyword evidence="2" id="KW-1003">Cell membrane</keyword>
<feature type="transmembrane region" description="Helical" evidence="6">
    <location>
        <begin position="788"/>
        <end position="814"/>
    </location>
</feature>
<proteinExistence type="predicted"/>
<dbReference type="PANTHER" id="PTHR30287:SF1">
    <property type="entry name" value="INNER MEMBRANE PROTEIN"/>
    <property type="match status" value="1"/>
</dbReference>
<dbReference type="Pfam" id="PF12704">
    <property type="entry name" value="MacB_PCD"/>
    <property type="match status" value="1"/>
</dbReference>
<keyword evidence="5 6" id="KW-0472">Membrane</keyword>
<keyword evidence="10" id="KW-1185">Reference proteome</keyword>
<protein>
    <submittedName>
        <fullName evidence="9">ABC transporter permease</fullName>
    </submittedName>
</protein>